<reference evidence="2" key="2">
    <citation type="submission" date="2015-01" db="EMBL/GenBank/DDBJ databases">
        <title>Evolutionary Origins and Diversification of the Mycorrhizal Mutualists.</title>
        <authorList>
            <consortium name="DOE Joint Genome Institute"/>
            <consortium name="Mycorrhizal Genomics Consortium"/>
            <person name="Kohler A."/>
            <person name="Kuo A."/>
            <person name="Nagy L.G."/>
            <person name="Floudas D."/>
            <person name="Copeland A."/>
            <person name="Barry K.W."/>
            <person name="Cichocki N."/>
            <person name="Veneault-Fourrey C."/>
            <person name="LaButti K."/>
            <person name="Lindquist E.A."/>
            <person name="Lipzen A."/>
            <person name="Lundell T."/>
            <person name="Morin E."/>
            <person name="Murat C."/>
            <person name="Riley R."/>
            <person name="Ohm R."/>
            <person name="Sun H."/>
            <person name="Tunlid A."/>
            <person name="Henrissat B."/>
            <person name="Grigoriev I.V."/>
            <person name="Hibbett D.S."/>
            <person name="Martin F."/>
        </authorList>
    </citation>
    <scope>NUCLEOTIDE SEQUENCE [LARGE SCALE GENOMIC DNA]</scope>
    <source>
        <strain evidence="2">Foug A</strain>
    </source>
</reference>
<dbReference type="HOGENOM" id="CLU_041329_0_0_1"/>
<sequence length="306" mass="34079">MSTIRKFNAYCEQLAALHDPAWSIPIPTPLPTKLNDLRNHQALMEDIWISPAARKIPCWVEDQDLAAVELVLHIPENEIFYFALHEHRSDILSLSSRWANPLVSSSQFNSQTNGATVLAESLSGSHPQILLFWLSPTTIDVEALEDAPEEAHMDLSDIIGLQEAAHELEHKVFADLFSEEPGLLKEDAEDDELTVTTTILWELPQNMSLDMTQALPPNQYKIIASKVAPIQQPGMEGAYHLSFMPEDVVILANPTGCLNNVCINGCIALLFSLIKLPDADRCHAPNMFGTVNMECTVDSRLSWSEQ</sequence>
<organism evidence="1 2">
    <name type="scientific">Scleroderma citrinum Foug A</name>
    <dbReference type="NCBI Taxonomy" id="1036808"/>
    <lineage>
        <taxon>Eukaryota</taxon>
        <taxon>Fungi</taxon>
        <taxon>Dikarya</taxon>
        <taxon>Basidiomycota</taxon>
        <taxon>Agaricomycotina</taxon>
        <taxon>Agaricomycetes</taxon>
        <taxon>Agaricomycetidae</taxon>
        <taxon>Boletales</taxon>
        <taxon>Sclerodermatineae</taxon>
        <taxon>Sclerodermataceae</taxon>
        <taxon>Scleroderma</taxon>
    </lineage>
</organism>
<dbReference type="InParanoid" id="A0A0C3A2Z7"/>
<dbReference type="EMBL" id="KN822010">
    <property type="protein sequence ID" value="KIM68028.1"/>
    <property type="molecule type" value="Genomic_DNA"/>
</dbReference>
<dbReference type="AlphaFoldDB" id="A0A0C3A2Z7"/>
<accession>A0A0C3A2Z7</accession>
<evidence type="ECO:0000313" key="2">
    <source>
        <dbReference type="Proteomes" id="UP000053989"/>
    </source>
</evidence>
<dbReference type="Proteomes" id="UP000053989">
    <property type="component" value="Unassembled WGS sequence"/>
</dbReference>
<proteinExistence type="predicted"/>
<gene>
    <name evidence="1" type="ORF">SCLCIDRAFT_20491</name>
</gene>
<protein>
    <submittedName>
        <fullName evidence="1">Uncharacterized protein</fullName>
    </submittedName>
</protein>
<dbReference type="STRING" id="1036808.A0A0C3A2Z7"/>
<dbReference type="OrthoDB" id="2670808at2759"/>
<keyword evidence="2" id="KW-1185">Reference proteome</keyword>
<evidence type="ECO:0000313" key="1">
    <source>
        <dbReference type="EMBL" id="KIM68028.1"/>
    </source>
</evidence>
<name>A0A0C3A2Z7_9AGAM</name>
<reference evidence="1 2" key="1">
    <citation type="submission" date="2014-04" db="EMBL/GenBank/DDBJ databases">
        <authorList>
            <consortium name="DOE Joint Genome Institute"/>
            <person name="Kuo A."/>
            <person name="Kohler A."/>
            <person name="Nagy L.G."/>
            <person name="Floudas D."/>
            <person name="Copeland A."/>
            <person name="Barry K.W."/>
            <person name="Cichocki N."/>
            <person name="Veneault-Fourrey C."/>
            <person name="LaButti K."/>
            <person name="Lindquist E.A."/>
            <person name="Lipzen A."/>
            <person name="Lundell T."/>
            <person name="Morin E."/>
            <person name="Murat C."/>
            <person name="Sun H."/>
            <person name="Tunlid A."/>
            <person name="Henrissat B."/>
            <person name="Grigoriev I.V."/>
            <person name="Hibbett D.S."/>
            <person name="Martin F."/>
            <person name="Nordberg H.P."/>
            <person name="Cantor M.N."/>
            <person name="Hua S.X."/>
        </authorList>
    </citation>
    <scope>NUCLEOTIDE SEQUENCE [LARGE SCALE GENOMIC DNA]</scope>
    <source>
        <strain evidence="1 2">Foug A</strain>
    </source>
</reference>